<sequence>MPALGRSFQRFPCVRVGQREPVHTANENTSGRRITERENDRSDLCAYGEYLCLLGTVPGEYRGANQPVLKLSSGSHCYPSIHSLRWSWEVRCGCRVGTPLLLVVSRFALQKACLCNAREWSAFNGITLERVGGRNMTSVMGLLQDITRVFWLDEKPF</sequence>
<accession>A0A9Q8WM86</accession>
<dbReference type="AlphaFoldDB" id="A0A9Q8WM86"/>
<dbReference type="GeneID" id="73347482"/>
<dbReference type="Proteomes" id="UP000830671">
    <property type="component" value="Chromosome 7"/>
</dbReference>
<gene>
    <name evidence="1" type="ORF">CLUP02_13534</name>
</gene>
<dbReference type="RefSeq" id="XP_049149618.1">
    <property type="nucleotide sequence ID" value="XM_049292472.1"/>
</dbReference>
<keyword evidence="2" id="KW-1185">Reference proteome</keyword>
<proteinExistence type="predicted"/>
<name>A0A9Q8WM86_9PEZI</name>
<protein>
    <submittedName>
        <fullName evidence="1">Uncharacterized protein</fullName>
    </submittedName>
</protein>
<evidence type="ECO:0000313" key="2">
    <source>
        <dbReference type="Proteomes" id="UP000830671"/>
    </source>
</evidence>
<evidence type="ECO:0000313" key="1">
    <source>
        <dbReference type="EMBL" id="UQC88012.1"/>
    </source>
</evidence>
<dbReference type="KEGG" id="clup:CLUP02_13534"/>
<reference evidence="1" key="1">
    <citation type="journal article" date="2021" name="Mol. Plant Microbe Interact.">
        <title>Complete Genome Sequence of the Plant-Pathogenic Fungus Colletotrichum lupini.</title>
        <authorList>
            <person name="Baroncelli R."/>
            <person name="Pensec F."/>
            <person name="Da Lio D."/>
            <person name="Boufleur T."/>
            <person name="Vicente I."/>
            <person name="Sarrocco S."/>
            <person name="Picot A."/>
            <person name="Baraldi E."/>
            <person name="Sukno S."/>
            <person name="Thon M."/>
            <person name="Le Floch G."/>
        </authorList>
    </citation>
    <scope>NUCLEOTIDE SEQUENCE</scope>
    <source>
        <strain evidence="1">IMI 504893</strain>
    </source>
</reference>
<dbReference type="EMBL" id="CP019479">
    <property type="protein sequence ID" value="UQC88012.1"/>
    <property type="molecule type" value="Genomic_DNA"/>
</dbReference>
<organism evidence="1 2">
    <name type="scientific">Colletotrichum lupini</name>
    <dbReference type="NCBI Taxonomy" id="145971"/>
    <lineage>
        <taxon>Eukaryota</taxon>
        <taxon>Fungi</taxon>
        <taxon>Dikarya</taxon>
        <taxon>Ascomycota</taxon>
        <taxon>Pezizomycotina</taxon>
        <taxon>Sordariomycetes</taxon>
        <taxon>Hypocreomycetidae</taxon>
        <taxon>Glomerellales</taxon>
        <taxon>Glomerellaceae</taxon>
        <taxon>Colletotrichum</taxon>
        <taxon>Colletotrichum acutatum species complex</taxon>
    </lineage>
</organism>